<reference evidence="2" key="1">
    <citation type="journal article" date="2019" name="Int. J. Syst. Evol. Microbiol.">
        <title>The Global Catalogue of Microorganisms (GCM) 10K type strain sequencing project: providing services to taxonomists for standard genome sequencing and annotation.</title>
        <authorList>
            <consortium name="The Broad Institute Genomics Platform"/>
            <consortium name="The Broad Institute Genome Sequencing Center for Infectious Disease"/>
            <person name="Wu L."/>
            <person name="Ma J."/>
        </authorList>
    </citation>
    <scope>NUCLEOTIDE SEQUENCE [LARGE SCALE GENOMIC DNA]</scope>
    <source>
        <strain evidence="2">JCM 1417</strain>
    </source>
</reference>
<dbReference type="Proteomes" id="UP001501047">
    <property type="component" value="Unassembled WGS sequence"/>
</dbReference>
<name>A0ABP3W2X7_CLOSU</name>
<keyword evidence="2" id="KW-1185">Reference proteome</keyword>
<proteinExistence type="predicted"/>
<protein>
    <submittedName>
        <fullName evidence="1">Uncharacterized protein</fullName>
    </submittedName>
</protein>
<organism evidence="1 2">
    <name type="scientific">Clostridium subterminale</name>
    <dbReference type="NCBI Taxonomy" id="1550"/>
    <lineage>
        <taxon>Bacteria</taxon>
        <taxon>Bacillati</taxon>
        <taxon>Bacillota</taxon>
        <taxon>Clostridia</taxon>
        <taxon>Eubacteriales</taxon>
        <taxon>Clostridiaceae</taxon>
        <taxon>Clostridium</taxon>
    </lineage>
</organism>
<dbReference type="RefSeq" id="WP_343827167.1">
    <property type="nucleotide sequence ID" value="NZ_BAAACI010000007.1"/>
</dbReference>
<dbReference type="EMBL" id="BAAACI010000007">
    <property type="protein sequence ID" value="GAA0776040.1"/>
    <property type="molecule type" value="Genomic_DNA"/>
</dbReference>
<evidence type="ECO:0000313" key="2">
    <source>
        <dbReference type="Proteomes" id="UP001501047"/>
    </source>
</evidence>
<accession>A0ABP3W2X7</accession>
<comment type="caution">
    <text evidence="1">The sequence shown here is derived from an EMBL/GenBank/DDBJ whole genome shotgun (WGS) entry which is preliminary data.</text>
</comment>
<gene>
    <name evidence="1" type="ORF">GCM10008908_28720</name>
</gene>
<evidence type="ECO:0000313" key="1">
    <source>
        <dbReference type="EMBL" id="GAA0776040.1"/>
    </source>
</evidence>
<sequence length="109" mass="11457">MQKIKPYVAAAKKLSAMIASSSVGLDIASTWDSNMSLEKKAYKTEIQVLGVGAAYLVDKYITGPLVAAGMATGPIPGTLSVVGALGIDYVACTAINYDQNILYRKLGLE</sequence>